<organism evidence="8 10">
    <name type="scientific">Micromonospora peucetia</name>
    <dbReference type="NCBI Taxonomy" id="47871"/>
    <lineage>
        <taxon>Bacteria</taxon>
        <taxon>Bacillati</taxon>
        <taxon>Actinomycetota</taxon>
        <taxon>Actinomycetes</taxon>
        <taxon>Micromonosporales</taxon>
        <taxon>Micromonosporaceae</taxon>
        <taxon>Micromonospora</taxon>
    </lineage>
</organism>
<evidence type="ECO:0000256" key="3">
    <source>
        <dbReference type="ARBA" id="ARBA00022989"/>
    </source>
</evidence>
<feature type="domain" description="DUF202" evidence="7">
    <location>
        <begin position="46"/>
        <end position="108"/>
    </location>
</feature>
<accession>A0A1C6VW47</accession>
<evidence type="ECO:0000256" key="1">
    <source>
        <dbReference type="ARBA" id="ARBA00004127"/>
    </source>
</evidence>
<dbReference type="EMBL" id="FMIC01000002">
    <property type="protein sequence ID" value="SCL70334.1"/>
    <property type="molecule type" value="Genomic_DNA"/>
</dbReference>
<evidence type="ECO:0000313" key="8">
    <source>
        <dbReference type="EMBL" id="SCL70334.1"/>
    </source>
</evidence>
<feature type="transmembrane region" description="Helical" evidence="6">
    <location>
        <begin position="82"/>
        <end position="99"/>
    </location>
</feature>
<evidence type="ECO:0000313" key="11">
    <source>
        <dbReference type="Proteomes" id="UP001334804"/>
    </source>
</evidence>
<dbReference type="AlphaFoldDB" id="A0A1C6VW47"/>
<evidence type="ECO:0000256" key="5">
    <source>
        <dbReference type="SAM" id="MobiDB-lite"/>
    </source>
</evidence>
<comment type="subcellular location">
    <subcellularLocation>
        <location evidence="1">Endomembrane system</location>
        <topology evidence="1">Multi-pass membrane protein</topology>
    </subcellularLocation>
</comment>
<feature type="region of interest" description="Disordered" evidence="5">
    <location>
        <begin position="1"/>
        <end position="37"/>
    </location>
</feature>
<feature type="transmembrane region" description="Helical" evidence="6">
    <location>
        <begin position="120"/>
        <end position="139"/>
    </location>
</feature>
<proteinExistence type="predicted"/>
<keyword evidence="3 6" id="KW-1133">Transmembrane helix</keyword>
<feature type="transmembrane region" description="Helical" evidence="6">
    <location>
        <begin position="55"/>
        <end position="76"/>
    </location>
</feature>
<dbReference type="EMBL" id="CP109071">
    <property type="protein sequence ID" value="WSA31289.1"/>
    <property type="molecule type" value="Genomic_DNA"/>
</dbReference>
<keyword evidence="4 6" id="KW-0472">Membrane</keyword>
<reference evidence="9 11" key="2">
    <citation type="submission" date="2022-10" db="EMBL/GenBank/DDBJ databases">
        <title>The complete genomes of actinobacterial strains from the NBC collection.</title>
        <authorList>
            <person name="Joergensen T.S."/>
            <person name="Alvarez Arevalo M."/>
            <person name="Sterndorff E.B."/>
            <person name="Faurdal D."/>
            <person name="Vuksanovic O."/>
            <person name="Mourched A.-S."/>
            <person name="Charusanti P."/>
            <person name="Shaw S."/>
            <person name="Blin K."/>
            <person name="Weber T."/>
        </authorList>
    </citation>
    <scope>NUCLEOTIDE SEQUENCE [LARGE SCALE GENOMIC DNA]</scope>
    <source>
        <strain evidence="9 11">NBC 01809</strain>
    </source>
</reference>
<keyword evidence="11" id="KW-1185">Reference proteome</keyword>
<name>A0A1C6VW47_9ACTN</name>
<protein>
    <submittedName>
        <fullName evidence="9">DUF202 domain-containing protein</fullName>
    </submittedName>
    <submittedName>
        <fullName evidence="8">Putative membrane protein</fullName>
    </submittedName>
</protein>
<dbReference type="STRING" id="47871.GA0070608_4304"/>
<evidence type="ECO:0000259" key="7">
    <source>
        <dbReference type="Pfam" id="PF02656"/>
    </source>
</evidence>
<evidence type="ECO:0000256" key="4">
    <source>
        <dbReference type="ARBA" id="ARBA00023136"/>
    </source>
</evidence>
<reference evidence="8 10" key="1">
    <citation type="submission" date="2016-06" db="EMBL/GenBank/DDBJ databases">
        <authorList>
            <person name="Kjaerup R.B."/>
            <person name="Dalgaard T.S."/>
            <person name="Juul-Madsen H.R."/>
        </authorList>
    </citation>
    <scope>NUCLEOTIDE SEQUENCE [LARGE SCALE GENOMIC DNA]</scope>
    <source>
        <strain evidence="8 10">DSM 43363</strain>
    </source>
</reference>
<sequence>MAALGAGRRVTDEAPSTSVGPGERPGPADPRWPRRVYGVGTEPDPRFTLANERTFLAWLRTALGLMVAAAAVRAFGTDGSRWTAAVLAVLAVGVAAEAFPRWSRNERALRQQLPLPSTPVAVVSAVGVVAAGVTIAVVVSI</sequence>
<dbReference type="InterPro" id="IPR003807">
    <property type="entry name" value="DUF202"/>
</dbReference>
<keyword evidence="2 6" id="KW-0812">Transmembrane</keyword>
<evidence type="ECO:0000256" key="6">
    <source>
        <dbReference type="SAM" id="Phobius"/>
    </source>
</evidence>
<dbReference type="GO" id="GO:0012505">
    <property type="term" value="C:endomembrane system"/>
    <property type="evidence" value="ECO:0007669"/>
    <property type="project" value="UniProtKB-SubCell"/>
</dbReference>
<evidence type="ECO:0000313" key="9">
    <source>
        <dbReference type="EMBL" id="WSA31289.1"/>
    </source>
</evidence>
<dbReference type="RefSeq" id="WP_218107547.1">
    <property type="nucleotide sequence ID" value="NZ_CP109071.1"/>
</dbReference>
<evidence type="ECO:0000313" key="10">
    <source>
        <dbReference type="Proteomes" id="UP000199343"/>
    </source>
</evidence>
<dbReference type="Proteomes" id="UP000199343">
    <property type="component" value="Unassembled WGS sequence"/>
</dbReference>
<evidence type="ECO:0000256" key="2">
    <source>
        <dbReference type="ARBA" id="ARBA00022692"/>
    </source>
</evidence>
<gene>
    <name evidence="8" type="ORF">GA0070608_4304</name>
    <name evidence="9" type="ORF">OIE14_24595</name>
</gene>
<dbReference type="Pfam" id="PF02656">
    <property type="entry name" value="DUF202"/>
    <property type="match status" value="1"/>
</dbReference>
<dbReference type="Proteomes" id="UP001334804">
    <property type="component" value="Chromosome"/>
</dbReference>